<keyword evidence="7" id="KW-1185">Reference proteome</keyword>
<dbReference type="InterPro" id="IPR050624">
    <property type="entry name" value="HTH-type_Tx_Regulator"/>
</dbReference>
<reference evidence="6 7" key="1">
    <citation type="submission" date="2007-01" db="EMBL/GenBank/DDBJ databases">
        <authorList>
            <person name="Haygood M."/>
            <person name="Podell S."/>
            <person name="Anderson C."/>
            <person name="Hopkinson B."/>
            <person name="Roe K."/>
            <person name="Barbeau K."/>
            <person name="Gaasterland T."/>
            <person name="Ferriera S."/>
            <person name="Johnson J."/>
            <person name="Kravitz S."/>
            <person name="Beeson K."/>
            <person name="Sutton G."/>
            <person name="Rogers Y.-H."/>
            <person name="Friedman R."/>
            <person name="Frazier M."/>
            <person name="Venter J.C."/>
        </authorList>
    </citation>
    <scope>NUCLEOTIDE SEQUENCE [LARGE SCALE GENOMIC DNA]</scope>
    <source>
        <strain evidence="6 7">ATCC 23134</strain>
    </source>
</reference>
<evidence type="ECO:0000313" key="7">
    <source>
        <dbReference type="Proteomes" id="UP000004095"/>
    </source>
</evidence>
<dbReference type="Proteomes" id="UP000004095">
    <property type="component" value="Unassembled WGS sequence"/>
</dbReference>
<gene>
    <name evidence="6" type="ORF">M23134_02270</name>
</gene>
<accession>A1ZK53</accession>
<dbReference type="PRINTS" id="PR00455">
    <property type="entry name" value="HTHTETR"/>
</dbReference>
<comment type="caution">
    <text evidence="6">The sequence shown here is derived from an EMBL/GenBank/DDBJ whole genome shotgun (WGS) entry which is preliminary data.</text>
</comment>
<dbReference type="InterPro" id="IPR009057">
    <property type="entry name" value="Homeodomain-like_sf"/>
</dbReference>
<dbReference type="PROSITE" id="PS50977">
    <property type="entry name" value="HTH_TETR_2"/>
    <property type="match status" value="1"/>
</dbReference>
<dbReference type="RefSeq" id="WP_002696635.1">
    <property type="nucleotide sequence ID" value="NZ_AAWS01000012.1"/>
</dbReference>
<name>A1ZK53_MICM2</name>
<evidence type="ECO:0000313" key="6">
    <source>
        <dbReference type="EMBL" id="EAY29079.1"/>
    </source>
</evidence>
<evidence type="ECO:0000256" key="3">
    <source>
        <dbReference type="ARBA" id="ARBA00023163"/>
    </source>
</evidence>
<feature type="domain" description="HTH tetR-type" evidence="5">
    <location>
        <begin position="12"/>
        <end position="72"/>
    </location>
</feature>
<protein>
    <submittedName>
        <fullName evidence="6">Transcriptional regulator, TetR family</fullName>
    </submittedName>
</protein>
<dbReference type="PANTHER" id="PTHR43479:SF11">
    <property type="entry name" value="ACREF_ENVCD OPERON REPRESSOR-RELATED"/>
    <property type="match status" value="1"/>
</dbReference>
<dbReference type="FunFam" id="1.10.10.60:FF:000141">
    <property type="entry name" value="TetR family transcriptional regulator"/>
    <property type="match status" value="1"/>
</dbReference>
<dbReference type="OrthoDB" id="6430772at2"/>
<keyword evidence="2 4" id="KW-0238">DNA-binding</keyword>
<dbReference type="GO" id="GO:0003677">
    <property type="term" value="F:DNA binding"/>
    <property type="evidence" value="ECO:0007669"/>
    <property type="project" value="UniProtKB-UniRule"/>
</dbReference>
<evidence type="ECO:0000256" key="1">
    <source>
        <dbReference type="ARBA" id="ARBA00023015"/>
    </source>
</evidence>
<evidence type="ECO:0000256" key="4">
    <source>
        <dbReference type="PROSITE-ProRule" id="PRU00335"/>
    </source>
</evidence>
<sequence>MGVLERKEREKKQRRNAILDAAEKIFFRQGLSNTSMDSIAKEAEFSKGTLYLYFKNKEELYRAVLLRGFILLEQRLKEETNEEENAYDSLKKITMAYYKFSQEEDGYFNAILSYQDDEFDLDNLEVESGKSVKAGNRVMQILIDALERGRNDGSIDPNINPVESAFVLWSQFTGFLQMIKKKKEIIDHYFTVGADHLLETYFLLLEKSLKP</sequence>
<dbReference type="SUPFAM" id="SSF46689">
    <property type="entry name" value="Homeodomain-like"/>
    <property type="match status" value="1"/>
</dbReference>
<dbReference type="EMBL" id="AAWS01000012">
    <property type="protein sequence ID" value="EAY29079.1"/>
    <property type="molecule type" value="Genomic_DNA"/>
</dbReference>
<dbReference type="AlphaFoldDB" id="A1ZK53"/>
<evidence type="ECO:0000259" key="5">
    <source>
        <dbReference type="PROSITE" id="PS50977"/>
    </source>
</evidence>
<feature type="DNA-binding region" description="H-T-H motif" evidence="4">
    <location>
        <begin position="35"/>
        <end position="54"/>
    </location>
</feature>
<dbReference type="InterPro" id="IPR036271">
    <property type="entry name" value="Tet_transcr_reg_TetR-rel_C_sf"/>
</dbReference>
<dbReference type="Pfam" id="PF00440">
    <property type="entry name" value="TetR_N"/>
    <property type="match status" value="1"/>
</dbReference>
<dbReference type="SUPFAM" id="SSF48498">
    <property type="entry name" value="Tetracyclin repressor-like, C-terminal domain"/>
    <property type="match status" value="1"/>
</dbReference>
<dbReference type="PANTHER" id="PTHR43479">
    <property type="entry name" value="ACREF/ENVCD OPERON REPRESSOR-RELATED"/>
    <property type="match status" value="1"/>
</dbReference>
<evidence type="ECO:0000256" key="2">
    <source>
        <dbReference type="ARBA" id="ARBA00023125"/>
    </source>
</evidence>
<proteinExistence type="predicted"/>
<organism evidence="6 7">
    <name type="scientific">Microscilla marina ATCC 23134</name>
    <dbReference type="NCBI Taxonomy" id="313606"/>
    <lineage>
        <taxon>Bacteria</taxon>
        <taxon>Pseudomonadati</taxon>
        <taxon>Bacteroidota</taxon>
        <taxon>Cytophagia</taxon>
        <taxon>Cytophagales</taxon>
        <taxon>Microscillaceae</taxon>
        <taxon>Microscilla</taxon>
    </lineage>
</organism>
<dbReference type="eggNOG" id="COG1309">
    <property type="taxonomic scope" value="Bacteria"/>
</dbReference>
<dbReference type="InterPro" id="IPR001647">
    <property type="entry name" value="HTH_TetR"/>
</dbReference>
<keyword evidence="3" id="KW-0804">Transcription</keyword>
<dbReference type="Gene3D" id="1.10.357.10">
    <property type="entry name" value="Tetracycline Repressor, domain 2"/>
    <property type="match status" value="1"/>
</dbReference>
<keyword evidence="1" id="KW-0805">Transcription regulation</keyword>